<evidence type="ECO:0000259" key="5">
    <source>
        <dbReference type="Pfam" id="PF25944"/>
    </source>
</evidence>
<gene>
    <name evidence="7" type="ORF">LT679_02905</name>
</gene>
<name>A0ABS8U197_9SPHI</name>
<evidence type="ECO:0000256" key="2">
    <source>
        <dbReference type="SAM" id="MobiDB-lite"/>
    </source>
</evidence>
<keyword evidence="8" id="KW-1185">Reference proteome</keyword>
<dbReference type="Proteomes" id="UP001199919">
    <property type="component" value="Unassembled WGS sequence"/>
</dbReference>
<evidence type="ECO:0000256" key="1">
    <source>
        <dbReference type="ARBA" id="ARBA00009477"/>
    </source>
</evidence>
<dbReference type="Gene3D" id="2.40.50.100">
    <property type="match status" value="1"/>
</dbReference>
<dbReference type="Pfam" id="PF25917">
    <property type="entry name" value="BSH_RND"/>
    <property type="match status" value="1"/>
</dbReference>
<feature type="domain" description="Multidrug resistance protein MdtA-like barrel-sandwich hybrid" evidence="4">
    <location>
        <begin position="59"/>
        <end position="196"/>
    </location>
</feature>
<proteinExistence type="inferred from homology"/>
<protein>
    <submittedName>
        <fullName evidence="7">Efflux RND transporter periplasmic adaptor subunit</fullName>
    </submittedName>
</protein>
<dbReference type="EMBL" id="JAJPWV010000001">
    <property type="protein sequence ID" value="MCD8739539.1"/>
    <property type="molecule type" value="Genomic_DNA"/>
</dbReference>
<dbReference type="InterPro" id="IPR058625">
    <property type="entry name" value="MdtA-like_BSH"/>
</dbReference>
<organism evidence="7 8">
    <name type="scientific">Mucilaginibacter roseus</name>
    <dbReference type="NCBI Taxonomy" id="1528868"/>
    <lineage>
        <taxon>Bacteria</taxon>
        <taxon>Pseudomonadati</taxon>
        <taxon>Bacteroidota</taxon>
        <taxon>Sphingobacteriia</taxon>
        <taxon>Sphingobacteriales</taxon>
        <taxon>Sphingobacteriaceae</taxon>
        <taxon>Mucilaginibacter</taxon>
    </lineage>
</organism>
<feature type="domain" description="Multidrug resistance protein MdtA-like beta-barrel" evidence="5">
    <location>
        <begin position="205"/>
        <end position="279"/>
    </location>
</feature>
<dbReference type="Pfam" id="PF25944">
    <property type="entry name" value="Beta-barrel_RND"/>
    <property type="match status" value="1"/>
</dbReference>
<feature type="domain" description="YknX-like C-terminal permuted SH3-like" evidence="6">
    <location>
        <begin position="294"/>
        <end position="360"/>
    </location>
</feature>
<comment type="caution">
    <text evidence="7">The sequence shown here is derived from an EMBL/GenBank/DDBJ whole genome shotgun (WGS) entry which is preliminary data.</text>
</comment>
<reference evidence="7 8" key="1">
    <citation type="submission" date="2021-12" db="EMBL/GenBank/DDBJ databases">
        <title>Mucilaginibacter roseus genome.</title>
        <authorList>
            <person name="Ferreira J.R."/>
            <person name="Newman J.D."/>
        </authorList>
    </citation>
    <scope>NUCLEOTIDE SEQUENCE [LARGE SCALE GENOMIC DNA]</scope>
    <source>
        <strain evidence="7 8">LMG 28454</strain>
    </source>
</reference>
<comment type="similarity">
    <text evidence="1">Belongs to the membrane fusion protein (MFP) (TC 8.A.1) family.</text>
</comment>
<dbReference type="Gene3D" id="2.40.30.170">
    <property type="match status" value="1"/>
</dbReference>
<dbReference type="RefSeq" id="WP_232175435.1">
    <property type="nucleotide sequence ID" value="NZ_JAJPWV010000001.1"/>
</dbReference>
<evidence type="ECO:0000313" key="8">
    <source>
        <dbReference type="Proteomes" id="UP001199919"/>
    </source>
</evidence>
<dbReference type="NCBIfam" id="TIGR01730">
    <property type="entry name" value="RND_mfp"/>
    <property type="match status" value="1"/>
</dbReference>
<dbReference type="Gene3D" id="2.40.420.20">
    <property type="match status" value="1"/>
</dbReference>
<dbReference type="InterPro" id="IPR058624">
    <property type="entry name" value="MdtA-like_HH"/>
</dbReference>
<evidence type="ECO:0000313" key="7">
    <source>
        <dbReference type="EMBL" id="MCD8739539.1"/>
    </source>
</evidence>
<feature type="compositionally biased region" description="Low complexity" evidence="2">
    <location>
        <begin position="362"/>
        <end position="376"/>
    </location>
</feature>
<evidence type="ECO:0000259" key="6">
    <source>
        <dbReference type="Pfam" id="PF25989"/>
    </source>
</evidence>
<feature type="domain" description="Multidrug resistance protein MdtA-like alpha-helical hairpin" evidence="3">
    <location>
        <begin position="100"/>
        <end position="169"/>
    </location>
</feature>
<accession>A0ABS8U197</accession>
<dbReference type="SUPFAM" id="SSF111369">
    <property type="entry name" value="HlyD-like secretion proteins"/>
    <property type="match status" value="1"/>
</dbReference>
<evidence type="ECO:0000259" key="4">
    <source>
        <dbReference type="Pfam" id="PF25917"/>
    </source>
</evidence>
<feature type="region of interest" description="Disordered" evidence="2">
    <location>
        <begin position="356"/>
        <end position="376"/>
    </location>
</feature>
<dbReference type="Pfam" id="PF25876">
    <property type="entry name" value="HH_MFP_RND"/>
    <property type="match status" value="1"/>
</dbReference>
<evidence type="ECO:0000259" key="3">
    <source>
        <dbReference type="Pfam" id="PF25876"/>
    </source>
</evidence>
<dbReference type="Pfam" id="PF25989">
    <property type="entry name" value="YknX_C"/>
    <property type="match status" value="1"/>
</dbReference>
<sequence length="376" mass="40588">MKHTSIYTLAVAATLTWSACGNKQQQAGPPPATPISVVEAKKTPAAYYDNYQGIVVALNTVELRSQVSGFITGIFFKEGDVVQKGQALYEIDRRKYLAAYQQAQANVLSAKANLSKAQKDIDRYNMLLKNDAVARQTVDQATASYETAKSQVAVANAALESARTDLSYATITAPFTGRIGISQVRLGAQVTPGTTLLNTISAENPVGIDVVINEQQIDRFYKLMKSSSDTTFRLQLPNGQMYGSTGKILAVDRGVNNQTGSTTVRVQFPNPNKELKDGMSGVLQVLNDDSGNRIQIPYKAVVEQMGEFFVFTAQDSIALQHKVNLGPRVKDDVIVLNGINEGDKVITEGIQRLRDSSKVTTAAPAQPGAQAKPAAK</sequence>
<dbReference type="PROSITE" id="PS51257">
    <property type="entry name" value="PROKAR_LIPOPROTEIN"/>
    <property type="match status" value="1"/>
</dbReference>
<dbReference type="InterPro" id="IPR058626">
    <property type="entry name" value="MdtA-like_b-barrel"/>
</dbReference>
<dbReference type="PANTHER" id="PTHR30158">
    <property type="entry name" value="ACRA/E-RELATED COMPONENT OF DRUG EFFLUX TRANSPORTER"/>
    <property type="match status" value="1"/>
</dbReference>
<dbReference type="InterPro" id="IPR006143">
    <property type="entry name" value="RND_pump_MFP"/>
</dbReference>
<dbReference type="InterPro" id="IPR058637">
    <property type="entry name" value="YknX-like_C"/>
</dbReference>
<dbReference type="Gene3D" id="1.10.287.470">
    <property type="entry name" value="Helix hairpin bin"/>
    <property type="match status" value="1"/>
</dbReference>